<gene>
    <name evidence="3" type="ORF">NX801_05535</name>
</gene>
<evidence type="ECO:0000313" key="3">
    <source>
        <dbReference type="EMBL" id="MCS0635125.1"/>
    </source>
</evidence>
<sequence length="307" mass="29246">MWTTRLRLTALGAALAAAALFAPAAPAGPAGAPLRTPAALPADYPAAVGPGIAGLTANLPGLPGGDGRGTGDDGVGGAGDISGIGGIGGFRDAGGGGGVGGGAAPATGTAGLLAGSGGSAALPGAPLPTAYTFASSFRPIPAGPPAPLPGTSAPPPAPHVTACGPELLSPEGIEAQTCVLAEGGDRWARTYYRNATGSGLRAVLTLMAPAGRTVEAHCAVPADDEPGSCETPREPRGERPGAGSGDYTAVAEFAADGDPARSPLLLRSGSNSPGERAGWAGGTGAADGGREAGRRAGTEAAGRAKAE</sequence>
<keyword evidence="4" id="KW-1185">Reference proteome</keyword>
<organism evidence="3 4">
    <name type="scientific">Streptomyces pyxinae</name>
    <dbReference type="NCBI Taxonomy" id="2970734"/>
    <lineage>
        <taxon>Bacteria</taxon>
        <taxon>Bacillati</taxon>
        <taxon>Actinomycetota</taxon>
        <taxon>Actinomycetes</taxon>
        <taxon>Kitasatosporales</taxon>
        <taxon>Streptomycetaceae</taxon>
        <taxon>Streptomyces</taxon>
    </lineage>
</organism>
<name>A0ABT2CCI7_9ACTN</name>
<dbReference type="RefSeq" id="WP_258785847.1">
    <property type="nucleotide sequence ID" value="NZ_JANUGQ010000003.1"/>
</dbReference>
<evidence type="ECO:0000256" key="2">
    <source>
        <dbReference type="SAM" id="SignalP"/>
    </source>
</evidence>
<feature type="signal peptide" evidence="2">
    <location>
        <begin position="1"/>
        <end position="24"/>
    </location>
</feature>
<comment type="caution">
    <text evidence="3">The sequence shown here is derived from an EMBL/GenBank/DDBJ whole genome shotgun (WGS) entry which is preliminary data.</text>
</comment>
<dbReference type="Proteomes" id="UP001431313">
    <property type="component" value="Unassembled WGS sequence"/>
</dbReference>
<accession>A0ABT2CCI7</accession>
<keyword evidence="2" id="KW-0732">Signal</keyword>
<proteinExistence type="predicted"/>
<evidence type="ECO:0000256" key="1">
    <source>
        <dbReference type="SAM" id="MobiDB-lite"/>
    </source>
</evidence>
<feature type="chain" id="PRO_5045091983" evidence="2">
    <location>
        <begin position="25"/>
        <end position="307"/>
    </location>
</feature>
<evidence type="ECO:0000313" key="4">
    <source>
        <dbReference type="Proteomes" id="UP001431313"/>
    </source>
</evidence>
<protein>
    <submittedName>
        <fullName evidence="3">Uncharacterized protein</fullName>
    </submittedName>
</protein>
<reference evidence="3" key="1">
    <citation type="submission" date="2022-08" db="EMBL/GenBank/DDBJ databases">
        <authorList>
            <person name="Somphong A."/>
            <person name="Phongsopitanun W."/>
        </authorList>
    </citation>
    <scope>NUCLEOTIDE SEQUENCE</scope>
    <source>
        <strain evidence="3">LP05-1</strain>
    </source>
</reference>
<feature type="region of interest" description="Disordered" evidence="1">
    <location>
        <begin position="221"/>
        <end position="307"/>
    </location>
</feature>
<dbReference type="EMBL" id="JANUGQ010000003">
    <property type="protein sequence ID" value="MCS0635125.1"/>
    <property type="molecule type" value="Genomic_DNA"/>
</dbReference>
<feature type="compositionally biased region" description="Basic and acidic residues" evidence="1">
    <location>
        <begin position="288"/>
        <end position="307"/>
    </location>
</feature>